<dbReference type="HOGENOM" id="CLU_2133089_0_0_1"/>
<dbReference type="KEGG" id="bze:COCCADRAFT_30736"/>
<dbReference type="GeneID" id="19146806"/>
<accession>W6XYV8</accession>
<organism evidence="1 2">
    <name type="scientific">Cochliobolus carbonum (strain 26-R-13)</name>
    <name type="common">Maize leaf spot fungus</name>
    <name type="synonym">Bipolaris zeicola</name>
    <dbReference type="NCBI Taxonomy" id="930089"/>
    <lineage>
        <taxon>Eukaryota</taxon>
        <taxon>Fungi</taxon>
        <taxon>Dikarya</taxon>
        <taxon>Ascomycota</taxon>
        <taxon>Pezizomycotina</taxon>
        <taxon>Dothideomycetes</taxon>
        <taxon>Pleosporomycetidae</taxon>
        <taxon>Pleosporales</taxon>
        <taxon>Pleosporineae</taxon>
        <taxon>Pleosporaceae</taxon>
        <taxon>Bipolaris</taxon>
    </lineage>
</organism>
<protein>
    <submittedName>
        <fullName evidence="1">Uncharacterized protein</fullName>
    </submittedName>
</protein>
<dbReference type="EMBL" id="KI964866">
    <property type="protein sequence ID" value="EUC27904.1"/>
    <property type="molecule type" value="Genomic_DNA"/>
</dbReference>
<proteinExistence type="predicted"/>
<evidence type="ECO:0000313" key="1">
    <source>
        <dbReference type="EMBL" id="EUC27904.1"/>
    </source>
</evidence>
<dbReference type="AlphaFoldDB" id="W6XYV8"/>
<sequence length="113" mass="12261">MAKRGIEDAIAPQSGFGYVLRSKAAAIPAIQCPYDIHGALTGSMEASSPWWFLEEQFSAKTTNGSPHIISDMADSTLLGRANDVLPRLIRCINNNYGMTFGISLHVIPMPLPE</sequence>
<evidence type="ECO:0000313" key="2">
    <source>
        <dbReference type="Proteomes" id="UP000053841"/>
    </source>
</evidence>
<name>W6XYV8_COCC2</name>
<reference evidence="1 2" key="1">
    <citation type="journal article" date="2013" name="PLoS Genet.">
        <title>Comparative genome structure, secondary metabolite, and effector coding capacity across Cochliobolus pathogens.</title>
        <authorList>
            <person name="Condon B.J."/>
            <person name="Leng Y."/>
            <person name="Wu D."/>
            <person name="Bushley K.E."/>
            <person name="Ohm R.A."/>
            <person name="Otillar R."/>
            <person name="Martin J."/>
            <person name="Schackwitz W."/>
            <person name="Grimwood J."/>
            <person name="MohdZainudin N."/>
            <person name="Xue C."/>
            <person name="Wang R."/>
            <person name="Manning V.A."/>
            <person name="Dhillon B."/>
            <person name="Tu Z.J."/>
            <person name="Steffenson B.J."/>
            <person name="Salamov A."/>
            <person name="Sun H."/>
            <person name="Lowry S."/>
            <person name="LaButti K."/>
            <person name="Han J."/>
            <person name="Copeland A."/>
            <person name="Lindquist E."/>
            <person name="Barry K."/>
            <person name="Schmutz J."/>
            <person name="Baker S.E."/>
            <person name="Ciuffetti L.M."/>
            <person name="Grigoriev I.V."/>
            <person name="Zhong S."/>
            <person name="Turgeon B.G."/>
        </authorList>
    </citation>
    <scope>NUCLEOTIDE SEQUENCE [LARGE SCALE GENOMIC DNA]</scope>
    <source>
        <strain evidence="1 2">26-R-13</strain>
    </source>
</reference>
<gene>
    <name evidence="1" type="ORF">COCCADRAFT_30736</name>
</gene>
<dbReference type="Proteomes" id="UP000053841">
    <property type="component" value="Unassembled WGS sequence"/>
</dbReference>
<dbReference type="RefSeq" id="XP_007717800.1">
    <property type="nucleotide sequence ID" value="XM_007719610.1"/>
</dbReference>
<keyword evidence="2" id="KW-1185">Reference proteome</keyword>